<dbReference type="PANTHER" id="PTHR13939:SF0">
    <property type="entry name" value="NMN AMIDOHYDROLASE-LIKE PROTEIN YFAY"/>
    <property type="match status" value="1"/>
</dbReference>
<feature type="domain" description="MoaB/Mog" evidence="2">
    <location>
        <begin position="4"/>
        <end position="171"/>
    </location>
</feature>
<reference evidence="4" key="1">
    <citation type="submission" date="2016-10" db="EMBL/GenBank/DDBJ databases">
        <authorList>
            <person name="Varghese N."/>
            <person name="Submissions S."/>
        </authorList>
    </citation>
    <scope>NUCLEOTIDE SEQUENCE [LARGE SCALE GENOMIC DNA]</scope>
    <source>
        <strain evidence="4">DSM 3384</strain>
    </source>
</reference>
<dbReference type="PIRSF" id="PIRSF006728">
    <property type="entry name" value="CinA"/>
    <property type="match status" value="1"/>
</dbReference>
<dbReference type="NCBIfam" id="TIGR00199">
    <property type="entry name" value="PncC_domain"/>
    <property type="match status" value="1"/>
</dbReference>
<proteinExistence type="inferred from homology"/>
<sequence length="420" mass="45685">MMAHILSTGDEVLLGDIIDTNSAFLCTALKELGIKVQKITAVGDELDTLASNIVDISLQTDLCFVTGGLGPTRDDLTAVACSKASGQALELNVTALASMQSYFEKRGFKFTKDNEKQAMLPLTSNMLVNHNGTAPGFYMKINQCMFFFMPGVPSEMKLMFEQEIKQVLVTEFDLNEDILIERLTVFGLPESKVGSLLNGFDMNFFGMRLGFKADFPVIEVKIILSVNFQNRYKADSDMAAAKQWVVAQLENKVVSDQGLTLAQEVGRLLTQQKKTLAIAESCTGGLISNMVTDVAGSSDYFLFSAVTYSNEAKMNVLNVQKKTILEHGAVHEKTALEMAQGARLKVGADFAISTTGIAGPGGGTDDKPVGMVCIGLAGPSFSTAKTYRFSFEDRFKNKQMFAMSALESLRRHLVSLAKAV</sequence>
<dbReference type="NCBIfam" id="TIGR00177">
    <property type="entry name" value="molyb_syn"/>
    <property type="match status" value="1"/>
</dbReference>
<evidence type="ECO:0000259" key="2">
    <source>
        <dbReference type="SMART" id="SM00852"/>
    </source>
</evidence>
<keyword evidence="4" id="KW-1185">Reference proteome</keyword>
<dbReference type="Pfam" id="PF00994">
    <property type="entry name" value="MoCF_biosynth"/>
    <property type="match status" value="1"/>
</dbReference>
<evidence type="ECO:0000256" key="1">
    <source>
        <dbReference type="HAMAP-Rule" id="MF_00226"/>
    </source>
</evidence>
<dbReference type="InterPro" id="IPR036653">
    <property type="entry name" value="CinA-like_C"/>
</dbReference>
<dbReference type="PANTHER" id="PTHR13939">
    <property type="entry name" value="NICOTINAMIDE-NUCLEOTIDE AMIDOHYDROLASE PNCC"/>
    <property type="match status" value="1"/>
</dbReference>
<gene>
    <name evidence="3" type="ORF">SAMN04487931_103341</name>
</gene>
<dbReference type="InterPro" id="IPR050101">
    <property type="entry name" value="CinA"/>
</dbReference>
<comment type="similarity">
    <text evidence="1">Belongs to the CinA family.</text>
</comment>
<dbReference type="SUPFAM" id="SSF142433">
    <property type="entry name" value="CinA-like"/>
    <property type="match status" value="1"/>
</dbReference>
<dbReference type="InterPro" id="IPR001453">
    <property type="entry name" value="MoaB/Mog_dom"/>
</dbReference>
<dbReference type="Proteomes" id="UP000199608">
    <property type="component" value="Unassembled WGS sequence"/>
</dbReference>
<protein>
    <recommendedName>
        <fullName evidence="1">CinA-like protein</fullName>
    </recommendedName>
</protein>
<dbReference type="CDD" id="cd00885">
    <property type="entry name" value="cinA"/>
    <property type="match status" value="1"/>
</dbReference>
<dbReference type="AlphaFoldDB" id="A0A1H2ETA6"/>
<dbReference type="Pfam" id="PF02464">
    <property type="entry name" value="CinA"/>
    <property type="match status" value="1"/>
</dbReference>
<dbReference type="EMBL" id="FNLL01000003">
    <property type="protein sequence ID" value="SDT98325.1"/>
    <property type="molecule type" value="Genomic_DNA"/>
</dbReference>
<dbReference type="Gene3D" id="3.40.980.10">
    <property type="entry name" value="MoaB/Mog-like domain"/>
    <property type="match status" value="1"/>
</dbReference>
<dbReference type="NCBIfam" id="TIGR00200">
    <property type="entry name" value="cinA_nterm"/>
    <property type="match status" value="1"/>
</dbReference>
<dbReference type="RefSeq" id="WP_092231887.1">
    <property type="nucleotide sequence ID" value="NZ_FNLL01000003.1"/>
</dbReference>
<dbReference type="HAMAP" id="MF_00226_B">
    <property type="entry name" value="CinA_B"/>
    <property type="match status" value="1"/>
</dbReference>
<dbReference type="Gene3D" id="3.90.950.20">
    <property type="entry name" value="CinA-like"/>
    <property type="match status" value="1"/>
</dbReference>
<dbReference type="SMART" id="SM00852">
    <property type="entry name" value="MoCF_biosynth"/>
    <property type="match status" value="1"/>
</dbReference>
<evidence type="ECO:0000313" key="4">
    <source>
        <dbReference type="Proteomes" id="UP000199608"/>
    </source>
</evidence>
<accession>A0A1H2ETA6</accession>
<dbReference type="SUPFAM" id="SSF53218">
    <property type="entry name" value="Molybdenum cofactor biosynthesis proteins"/>
    <property type="match status" value="1"/>
</dbReference>
<dbReference type="InterPro" id="IPR036425">
    <property type="entry name" value="MoaB/Mog-like_dom_sf"/>
</dbReference>
<name>A0A1H2ETA6_9BACT</name>
<dbReference type="InterPro" id="IPR008135">
    <property type="entry name" value="Competence-induced_CinA"/>
</dbReference>
<evidence type="ECO:0000313" key="3">
    <source>
        <dbReference type="EMBL" id="SDT98325.1"/>
    </source>
</evidence>
<organism evidence="3 4">
    <name type="scientific">Desulfobacula phenolica</name>
    <dbReference type="NCBI Taxonomy" id="90732"/>
    <lineage>
        <taxon>Bacteria</taxon>
        <taxon>Pseudomonadati</taxon>
        <taxon>Thermodesulfobacteriota</taxon>
        <taxon>Desulfobacteria</taxon>
        <taxon>Desulfobacterales</taxon>
        <taxon>Desulfobacteraceae</taxon>
        <taxon>Desulfobacula</taxon>
    </lineage>
</organism>
<dbReference type="InterPro" id="IPR008136">
    <property type="entry name" value="CinA_C"/>
</dbReference>